<proteinExistence type="inferred from homology"/>
<keyword evidence="8" id="KW-1003">Cell membrane</keyword>
<comment type="similarity">
    <text evidence="2 8 9">Belongs to the ATPase epsilon chain family.</text>
</comment>
<reference evidence="13 14" key="1">
    <citation type="submission" date="2020-08" db="EMBL/GenBank/DDBJ databases">
        <authorList>
            <person name="Liu C."/>
            <person name="Sun Q."/>
        </authorList>
    </citation>
    <scope>NUCLEOTIDE SEQUENCE [LARGE SCALE GENOMIC DNA]</scope>
    <source>
        <strain evidence="13 14">NSJ-59</strain>
    </source>
</reference>
<feature type="domain" description="ATP synthase F1 complex delta/epsilon subunit N-terminal" evidence="12">
    <location>
        <begin position="8"/>
        <end position="86"/>
    </location>
</feature>
<dbReference type="Gene3D" id="2.60.15.10">
    <property type="entry name" value="F0F1 ATP synthase delta/epsilon subunit, N-terminal"/>
    <property type="match status" value="1"/>
</dbReference>
<dbReference type="NCBIfam" id="NF009980">
    <property type="entry name" value="PRK13446.1"/>
    <property type="match status" value="1"/>
</dbReference>
<dbReference type="NCBIfam" id="TIGR01216">
    <property type="entry name" value="ATP_synt_epsi"/>
    <property type="match status" value="1"/>
</dbReference>
<dbReference type="InterPro" id="IPR020546">
    <property type="entry name" value="ATP_synth_F1_dsu/esu_N"/>
</dbReference>
<dbReference type="SUPFAM" id="SSF46604">
    <property type="entry name" value="Epsilon subunit of F1F0-ATP synthase C-terminal domain"/>
    <property type="match status" value="1"/>
</dbReference>
<evidence type="ECO:0000256" key="7">
    <source>
        <dbReference type="ARBA" id="ARBA00023310"/>
    </source>
</evidence>
<dbReference type="Proteomes" id="UP000606870">
    <property type="component" value="Unassembled WGS sequence"/>
</dbReference>
<organism evidence="13 14">
    <name type="scientific">Megasphaera hominis</name>
    <dbReference type="NCBI Taxonomy" id="159836"/>
    <lineage>
        <taxon>Bacteria</taxon>
        <taxon>Bacillati</taxon>
        <taxon>Bacillota</taxon>
        <taxon>Negativicutes</taxon>
        <taxon>Veillonellales</taxon>
        <taxon>Veillonellaceae</taxon>
        <taxon>Megasphaera</taxon>
    </lineage>
</organism>
<feature type="coiled-coil region" evidence="10">
    <location>
        <begin position="94"/>
        <end position="121"/>
    </location>
</feature>
<feature type="domain" description="ATP synthase epsilon subunit C-terminal" evidence="11">
    <location>
        <begin position="90"/>
        <end position="134"/>
    </location>
</feature>
<keyword evidence="3 8" id="KW-0813">Transport</keyword>
<keyword evidence="5 8" id="KW-0472">Membrane</keyword>
<dbReference type="NCBIfam" id="NF001846">
    <property type="entry name" value="PRK00571.1-3"/>
    <property type="match status" value="1"/>
</dbReference>
<dbReference type="Gene3D" id="1.20.5.440">
    <property type="entry name" value="ATP synthase delta/epsilon subunit, C-terminal domain"/>
    <property type="match status" value="1"/>
</dbReference>
<dbReference type="InterPro" id="IPR020547">
    <property type="entry name" value="ATP_synth_F1_esu_C"/>
</dbReference>
<evidence type="ECO:0000259" key="12">
    <source>
        <dbReference type="Pfam" id="PF02823"/>
    </source>
</evidence>
<evidence type="ECO:0000256" key="3">
    <source>
        <dbReference type="ARBA" id="ARBA00022448"/>
    </source>
</evidence>
<dbReference type="EMBL" id="JACOGK010000008">
    <property type="protein sequence ID" value="MBC3536459.1"/>
    <property type="molecule type" value="Genomic_DNA"/>
</dbReference>
<evidence type="ECO:0000256" key="4">
    <source>
        <dbReference type="ARBA" id="ARBA00023065"/>
    </source>
</evidence>
<keyword evidence="7 8" id="KW-0066">ATP synthesis</keyword>
<dbReference type="PANTHER" id="PTHR13822:SF10">
    <property type="entry name" value="ATP SYNTHASE EPSILON CHAIN, CHLOROPLASTIC"/>
    <property type="match status" value="1"/>
</dbReference>
<keyword evidence="8" id="KW-0375">Hydrogen ion transport</keyword>
<comment type="subunit">
    <text evidence="8 9">F-type ATPases have 2 components, CF(1) - the catalytic core - and CF(0) - the membrane proton channel. CF(1) has five subunits: alpha(3), beta(3), gamma(1), delta(1), epsilon(1). CF(0) has three main subunits: a, b and c.</text>
</comment>
<evidence type="ECO:0000256" key="9">
    <source>
        <dbReference type="RuleBase" id="RU003656"/>
    </source>
</evidence>
<evidence type="ECO:0000259" key="11">
    <source>
        <dbReference type="Pfam" id="PF00401"/>
    </source>
</evidence>
<evidence type="ECO:0000313" key="13">
    <source>
        <dbReference type="EMBL" id="MBC3536459.1"/>
    </source>
</evidence>
<evidence type="ECO:0000256" key="2">
    <source>
        <dbReference type="ARBA" id="ARBA00005712"/>
    </source>
</evidence>
<evidence type="ECO:0000256" key="8">
    <source>
        <dbReference type="HAMAP-Rule" id="MF_00530"/>
    </source>
</evidence>
<dbReference type="CDD" id="cd12152">
    <property type="entry name" value="F1-ATPase_delta"/>
    <property type="match status" value="1"/>
</dbReference>
<comment type="function">
    <text evidence="8">Produces ATP from ADP in the presence of a proton gradient across the membrane.</text>
</comment>
<evidence type="ECO:0000256" key="5">
    <source>
        <dbReference type="ARBA" id="ARBA00023136"/>
    </source>
</evidence>
<dbReference type="InterPro" id="IPR001469">
    <property type="entry name" value="ATP_synth_F1_dsu/esu"/>
</dbReference>
<sequence>MAETGKKLHLEIITPDASVLSEDVDFVLVRALDGDLGVMPSHAPLIASLRIWPLYYEIDGKRHCVSVAQGFMEVNNNVVTVITPAAEKPEDIDVERAERARKRAEKRLQEHQAGIDEVRAEAALKRALSRLDVANYHGGN</sequence>
<dbReference type="InterPro" id="IPR036794">
    <property type="entry name" value="ATP_F1_dsu/esu_C_sf"/>
</dbReference>
<evidence type="ECO:0000313" key="14">
    <source>
        <dbReference type="Proteomes" id="UP000606870"/>
    </source>
</evidence>
<dbReference type="SUPFAM" id="SSF51344">
    <property type="entry name" value="Epsilon subunit of F1F0-ATP synthase N-terminal domain"/>
    <property type="match status" value="1"/>
</dbReference>
<keyword evidence="10" id="KW-0175">Coiled coil</keyword>
<accession>A0ABR6VGQ1</accession>
<comment type="subcellular location">
    <subcellularLocation>
        <location evidence="1 8">Cell membrane</location>
        <topology evidence="1 8">Peripheral membrane protein</topology>
    </subcellularLocation>
</comment>
<dbReference type="Pfam" id="PF00401">
    <property type="entry name" value="ATP-synt_DE"/>
    <property type="match status" value="1"/>
</dbReference>
<keyword evidence="4 8" id="KW-0406">Ion transport</keyword>
<name>A0ABR6VGQ1_9FIRM</name>
<gene>
    <name evidence="8" type="primary">atpC</name>
    <name evidence="13" type="ORF">H8J70_04240</name>
</gene>
<keyword evidence="14" id="KW-1185">Reference proteome</keyword>
<dbReference type="Pfam" id="PF02823">
    <property type="entry name" value="ATP-synt_DE_N"/>
    <property type="match status" value="1"/>
</dbReference>
<evidence type="ECO:0000256" key="1">
    <source>
        <dbReference type="ARBA" id="ARBA00004202"/>
    </source>
</evidence>
<dbReference type="HAMAP" id="MF_00530">
    <property type="entry name" value="ATP_synth_epsil_bac"/>
    <property type="match status" value="1"/>
</dbReference>
<comment type="caution">
    <text evidence="13">The sequence shown here is derived from an EMBL/GenBank/DDBJ whole genome shotgun (WGS) entry which is preliminary data.</text>
</comment>
<keyword evidence="6 8" id="KW-0139">CF(1)</keyword>
<dbReference type="PANTHER" id="PTHR13822">
    <property type="entry name" value="ATP SYNTHASE DELTA/EPSILON CHAIN"/>
    <property type="match status" value="1"/>
</dbReference>
<dbReference type="RefSeq" id="WP_186502619.1">
    <property type="nucleotide sequence ID" value="NZ_JACOGK010000008.1"/>
</dbReference>
<protein>
    <recommendedName>
        <fullName evidence="8">ATP synthase epsilon chain</fullName>
    </recommendedName>
    <alternativeName>
        <fullName evidence="8">ATP synthase F1 sector epsilon subunit</fullName>
    </alternativeName>
    <alternativeName>
        <fullName evidence="8">F-ATPase epsilon subunit</fullName>
    </alternativeName>
</protein>
<evidence type="ECO:0000256" key="10">
    <source>
        <dbReference type="SAM" id="Coils"/>
    </source>
</evidence>
<evidence type="ECO:0000256" key="6">
    <source>
        <dbReference type="ARBA" id="ARBA00023196"/>
    </source>
</evidence>
<dbReference type="InterPro" id="IPR036771">
    <property type="entry name" value="ATPsynth_dsu/esu_N"/>
</dbReference>